<evidence type="ECO:0000313" key="1">
    <source>
        <dbReference type="EMBL" id="KMZ67216.1"/>
    </source>
</evidence>
<accession>A0A0K9PE35</accession>
<reference evidence="2" key="1">
    <citation type="journal article" date="2016" name="Nature">
        <title>The genome of the seagrass Zostera marina reveals angiosperm adaptation to the sea.</title>
        <authorList>
            <person name="Olsen J.L."/>
            <person name="Rouze P."/>
            <person name="Verhelst B."/>
            <person name="Lin Y.-C."/>
            <person name="Bayer T."/>
            <person name="Collen J."/>
            <person name="Dattolo E."/>
            <person name="De Paoli E."/>
            <person name="Dittami S."/>
            <person name="Maumus F."/>
            <person name="Michel G."/>
            <person name="Kersting A."/>
            <person name="Lauritano C."/>
            <person name="Lohaus R."/>
            <person name="Toepel M."/>
            <person name="Tonon T."/>
            <person name="Vanneste K."/>
            <person name="Amirebrahimi M."/>
            <person name="Brakel J."/>
            <person name="Bostroem C."/>
            <person name="Chovatia M."/>
            <person name="Grimwood J."/>
            <person name="Jenkins J.W."/>
            <person name="Jueterbock A."/>
            <person name="Mraz A."/>
            <person name="Stam W.T."/>
            <person name="Tice H."/>
            <person name="Bornberg-Bauer E."/>
            <person name="Green P.J."/>
            <person name="Pearson G.A."/>
            <person name="Procaccini G."/>
            <person name="Duarte C.M."/>
            <person name="Schmutz J."/>
            <person name="Reusch T.B.H."/>
            <person name="Van de Peer Y."/>
        </authorList>
    </citation>
    <scope>NUCLEOTIDE SEQUENCE [LARGE SCALE GENOMIC DNA]</scope>
    <source>
        <strain evidence="2">cv. Finnish</strain>
    </source>
</reference>
<protein>
    <submittedName>
        <fullName evidence="1">Uncharacterized protein</fullName>
    </submittedName>
</protein>
<sequence length="186" mass="20283">MSPLTISTPPMESFFSPLSLLPSAPAVSLPILPTMSSALSAGCLYRSQTFTRELGSTNPEWNLAHSHPFQSLAFDAFAQALNTITPLHAMCIVACETTTQLQVLENDKFSLANQVSHLSSVNEQLLSELQTSGFHRCQSMCGKVFPDLDFQQIPYTEEEFADRLLVGWLSSSPNIVTSSPSPSPTM</sequence>
<dbReference type="Proteomes" id="UP000036987">
    <property type="component" value="Unassembled WGS sequence"/>
</dbReference>
<organism evidence="1 2">
    <name type="scientific">Zostera marina</name>
    <name type="common">Eelgrass</name>
    <dbReference type="NCBI Taxonomy" id="29655"/>
    <lineage>
        <taxon>Eukaryota</taxon>
        <taxon>Viridiplantae</taxon>
        <taxon>Streptophyta</taxon>
        <taxon>Embryophyta</taxon>
        <taxon>Tracheophyta</taxon>
        <taxon>Spermatophyta</taxon>
        <taxon>Magnoliopsida</taxon>
        <taxon>Liliopsida</taxon>
        <taxon>Zosteraceae</taxon>
        <taxon>Zostera</taxon>
    </lineage>
</organism>
<gene>
    <name evidence="1" type="ORF">ZOSMA_271G00140</name>
</gene>
<dbReference type="EMBL" id="LFYR01000918">
    <property type="protein sequence ID" value="KMZ67216.1"/>
    <property type="molecule type" value="Genomic_DNA"/>
</dbReference>
<name>A0A0K9PE35_ZOSMR</name>
<dbReference type="AlphaFoldDB" id="A0A0K9PE35"/>
<keyword evidence="2" id="KW-1185">Reference proteome</keyword>
<proteinExistence type="predicted"/>
<comment type="caution">
    <text evidence="1">The sequence shown here is derived from an EMBL/GenBank/DDBJ whole genome shotgun (WGS) entry which is preliminary data.</text>
</comment>
<evidence type="ECO:0000313" key="2">
    <source>
        <dbReference type="Proteomes" id="UP000036987"/>
    </source>
</evidence>